<dbReference type="Gene3D" id="1.10.1760.20">
    <property type="match status" value="1"/>
</dbReference>
<proteinExistence type="inferred from homology"/>
<accession>A0A9D1WJJ7</accession>
<evidence type="ECO:0000256" key="2">
    <source>
        <dbReference type="PIRNR" id="PIRNR016661"/>
    </source>
</evidence>
<protein>
    <recommendedName>
        <fullName evidence="2">Biotin transporter</fullName>
    </recommendedName>
</protein>
<keyword evidence="3" id="KW-0812">Transmembrane</keyword>
<comment type="caution">
    <text evidence="4">The sequence shown here is derived from an EMBL/GenBank/DDBJ whole genome shotgun (WGS) entry which is preliminary data.</text>
</comment>
<name>A0A9D1WJJ7_9FIRM</name>
<organism evidence="4 5">
    <name type="scientific">Candidatus Blautia gallistercoris</name>
    <dbReference type="NCBI Taxonomy" id="2838490"/>
    <lineage>
        <taxon>Bacteria</taxon>
        <taxon>Bacillati</taxon>
        <taxon>Bacillota</taxon>
        <taxon>Clostridia</taxon>
        <taxon>Lachnospirales</taxon>
        <taxon>Lachnospiraceae</taxon>
        <taxon>Blautia</taxon>
    </lineage>
</organism>
<dbReference type="InterPro" id="IPR003784">
    <property type="entry name" value="BioY"/>
</dbReference>
<feature type="transmembrane region" description="Helical" evidence="3">
    <location>
        <begin position="145"/>
        <end position="164"/>
    </location>
</feature>
<dbReference type="PIRSF" id="PIRSF016661">
    <property type="entry name" value="BioY"/>
    <property type="match status" value="1"/>
</dbReference>
<evidence type="ECO:0000313" key="5">
    <source>
        <dbReference type="Proteomes" id="UP000886817"/>
    </source>
</evidence>
<dbReference type="GO" id="GO:0005886">
    <property type="term" value="C:plasma membrane"/>
    <property type="evidence" value="ECO:0007669"/>
    <property type="project" value="UniProtKB-SubCell"/>
</dbReference>
<evidence type="ECO:0000313" key="4">
    <source>
        <dbReference type="EMBL" id="HIX60346.1"/>
    </source>
</evidence>
<dbReference type="AlphaFoldDB" id="A0A9D1WJJ7"/>
<keyword evidence="2 3" id="KW-0472">Membrane</keyword>
<feature type="transmembrane region" description="Helical" evidence="3">
    <location>
        <begin position="94"/>
        <end position="113"/>
    </location>
</feature>
<reference evidence="4" key="2">
    <citation type="submission" date="2021-04" db="EMBL/GenBank/DDBJ databases">
        <authorList>
            <person name="Gilroy R."/>
        </authorList>
    </citation>
    <scope>NUCLEOTIDE SEQUENCE</scope>
    <source>
        <strain evidence="4">ChiSjej1B19-8411</strain>
    </source>
</reference>
<dbReference type="PANTHER" id="PTHR34295:SF1">
    <property type="entry name" value="BIOTIN TRANSPORTER BIOY"/>
    <property type="match status" value="1"/>
</dbReference>
<dbReference type="Proteomes" id="UP000886817">
    <property type="component" value="Unassembled WGS sequence"/>
</dbReference>
<dbReference type="Pfam" id="PF02632">
    <property type="entry name" value="BioY"/>
    <property type="match status" value="1"/>
</dbReference>
<comment type="subcellular location">
    <subcellularLocation>
        <location evidence="2">Cell membrane</location>
        <topology evidence="2">Multi-pass membrane protein</topology>
    </subcellularLocation>
</comment>
<gene>
    <name evidence="4" type="ORF">IAA45_11620</name>
</gene>
<evidence type="ECO:0000256" key="3">
    <source>
        <dbReference type="SAM" id="Phobius"/>
    </source>
</evidence>
<keyword evidence="2" id="KW-0813">Transport</keyword>
<feature type="transmembrane region" description="Helical" evidence="3">
    <location>
        <begin position="120"/>
        <end position="139"/>
    </location>
</feature>
<comment type="similarity">
    <text evidence="1 2">Belongs to the BioY family.</text>
</comment>
<feature type="transmembrane region" description="Helical" evidence="3">
    <location>
        <begin position="16"/>
        <end position="34"/>
    </location>
</feature>
<keyword evidence="3" id="KW-1133">Transmembrane helix</keyword>
<feature type="transmembrane region" description="Helical" evidence="3">
    <location>
        <begin position="63"/>
        <end position="88"/>
    </location>
</feature>
<dbReference type="GO" id="GO:0015225">
    <property type="term" value="F:biotin transmembrane transporter activity"/>
    <property type="evidence" value="ECO:0007669"/>
    <property type="project" value="UniProtKB-UniRule"/>
</dbReference>
<keyword evidence="2" id="KW-1003">Cell membrane</keyword>
<evidence type="ECO:0000256" key="1">
    <source>
        <dbReference type="ARBA" id="ARBA00010692"/>
    </source>
</evidence>
<sequence>MNNGKEQNKKLQTIDLVYMALGAVLIAICSWISIPTTVPFTMQTFAVFFVLSALGGRRGTITILVYVLLGAVGIPVFSQFTSGIGILLGNTGGYIVGFLFTGLIYWWITGLLGKKLWTEIFALAAGLVVLYAFGTAWFMTVYTQASGAVGIASVLTWCVFPFVIPDLIKLGLALTLARRLSPALPFK</sequence>
<dbReference type="EMBL" id="DXEX01000246">
    <property type="protein sequence ID" value="HIX60346.1"/>
    <property type="molecule type" value="Genomic_DNA"/>
</dbReference>
<dbReference type="PANTHER" id="PTHR34295">
    <property type="entry name" value="BIOTIN TRANSPORTER BIOY"/>
    <property type="match status" value="1"/>
</dbReference>
<reference evidence="4" key="1">
    <citation type="journal article" date="2021" name="PeerJ">
        <title>Extensive microbial diversity within the chicken gut microbiome revealed by metagenomics and culture.</title>
        <authorList>
            <person name="Gilroy R."/>
            <person name="Ravi A."/>
            <person name="Getino M."/>
            <person name="Pursley I."/>
            <person name="Horton D.L."/>
            <person name="Alikhan N.F."/>
            <person name="Baker D."/>
            <person name="Gharbi K."/>
            <person name="Hall N."/>
            <person name="Watson M."/>
            <person name="Adriaenssens E.M."/>
            <person name="Foster-Nyarko E."/>
            <person name="Jarju S."/>
            <person name="Secka A."/>
            <person name="Antonio M."/>
            <person name="Oren A."/>
            <person name="Chaudhuri R.R."/>
            <person name="La Ragione R."/>
            <person name="Hildebrand F."/>
            <person name="Pallen M.J."/>
        </authorList>
    </citation>
    <scope>NUCLEOTIDE SEQUENCE</scope>
    <source>
        <strain evidence="4">ChiSjej1B19-8411</strain>
    </source>
</reference>